<proteinExistence type="predicted"/>
<organism evidence="1 2">
    <name type="scientific">Acer negundo</name>
    <name type="common">Box elder</name>
    <dbReference type="NCBI Taxonomy" id="4023"/>
    <lineage>
        <taxon>Eukaryota</taxon>
        <taxon>Viridiplantae</taxon>
        <taxon>Streptophyta</taxon>
        <taxon>Embryophyta</taxon>
        <taxon>Tracheophyta</taxon>
        <taxon>Spermatophyta</taxon>
        <taxon>Magnoliopsida</taxon>
        <taxon>eudicotyledons</taxon>
        <taxon>Gunneridae</taxon>
        <taxon>Pentapetalae</taxon>
        <taxon>rosids</taxon>
        <taxon>malvids</taxon>
        <taxon>Sapindales</taxon>
        <taxon>Sapindaceae</taxon>
        <taxon>Hippocastanoideae</taxon>
        <taxon>Acereae</taxon>
        <taxon>Acer</taxon>
    </lineage>
</organism>
<dbReference type="EMBL" id="JAJSOW010000106">
    <property type="protein sequence ID" value="KAI9161117.1"/>
    <property type="molecule type" value="Genomic_DNA"/>
</dbReference>
<dbReference type="AlphaFoldDB" id="A0AAD5IF30"/>
<name>A0AAD5IF30_ACENE</name>
<accession>A0AAD5IF30</accession>
<evidence type="ECO:0000313" key="2">
    <source>
        <dbReference type="Proteomes" id="UP001064489"/>
    </source>
</evidence>
<reference evidence="1" key="1">
    <citation type="journal article" date="2022" name="Plant J.">
        <title>Strategies of tolerance reflected in two North American maple genomes.</title>
        <authorList>
            <person name="McEvoy S.L."/>
            <person name="Sezen U.U."/>
            <person name="Trouern-Trend A."/>
            <person name="McMahon S.M."/>
            <person name="Schaberg P.G."/>
            <person name="Yang J."/>
            <person name="Wegrzyn J.L."/>
            <person name="Swenson N.G."/>
        </authorList>
    </citation>
    <scope>NUCLEOTIDE SEQUENCE</scope>
    <source>
        <strain evidence="1">91603</strain>
    </source>
</reference>
<sequence>MTIHVEVQLSLNGTVCKLISQNLGGRLKNPFIGLRRQVGAHPYGEWRLNMYEERRSSKSPFQAFKSLSFLLRIKKQMGLYSILSCSSTFWLNQAGGWTALQTVVIGHY</sequence>
<dbReference type="Proteomes" id="UP001064489">
    <property type="component" value="Chromosome 2"/>
</dbReference>
<comment type="caution">
    <text evidence="1">The sequence shown here is derived from an EMBL/GenBank/DDBJ whole genome shotgun (WGS) entry which is preliminary data.</text>
</comment>
<evidence type="ECO:0000313" key="1">
    <source>
        <dbReference type="EMBL" id="KAI9161117.1"/>
    </source>
</evidence>
<keyword evidence="2" id="KW-1185">Reference proteome</keyword>
<reference evidence="1" key="2">
    <citation type="submission" date="2023-02" db="EMBL/GenBank/DDBJ databases">
        <authorList>
            <person name="Swenson N.G."/>
            <person name="Wegrzyn J.L."/>
            <person name="Mcevoy S.L."/>
        </authorList>
    </citation>
    <scope>NUCLEOTIDE SEQUENCE</scope>
    <source>
        <strain evidence="1">91603</strain>
        <tissue evidence="1">Leaf</tissue>
    </source>
</reference>
<gene>
    <name evidence="1" type="ORF">LWI28_014559</name>
</gene>
<protein>
    <submittedName>
        <fullName evidence="1">Uncharacterized protein</fullName>
    </submittedName>
</protein>